<feature type="domain" description="ER-bound oxygenase mpaB/mpaB'/Rubber oxygenase catalytic" evidence="2">
    <location>
        <begin position="52"/>
        <end position="274"/>
    </location>
</feature>
<dbReference type="EMBL" id="CP045851">
    <property type="protein sequence ID" value="QGG93943.1"/>
    <property type="molecule type" value="Genomic_DNA"/>
</dbReference>
<feature type="region of interest" description="Disordered" evidence="1">
    <location>
        <begin position="21"/>
        <end position="42"/>
    </location>
</feature>
<dbReference type="PANTHER" id="PTHR36151">
    <property type="entry name" value="BLR2777 PROTEIN"/>
    <property type="match status" value="1"/>
</dbReference>
<reference evidence="3 4" key="1">
    <citation type="submission" date="2019-11" db="EMBL/GenBank/DDBJ databases">
        <authorList>
            <person name="He Y."/>
        </authorList>
    </citation>
    <scope>NUCLEOTIDE SEQUENCE [LARGE SCALE GENOMIC DNA]</scope>
    <source>
        <strain evidence="3 4">SCSIO 58843</strain>
    </source>
</reference>
<dbReference type="Proteomes" id="UP000334019">
    <property type="component" value="Chromosome"/>
</dbReference>
<dbReference type="Pfam" id="PF09995">
    <property type="entry name" value="MPAB_Lcp_cat"/>
    <property type="match status" value="1"/>
</dbReference>
<organism evidence="3 4">
    <name type="scientific">Actinomarinicola tropica</name>
    <dbReference type="NCBI Taxonomy" id="2789776"/>
    <lineage>
        <taxon>Bacteria</taxon>
        <taxon>Bacillati</taxon>
        <taxon>Actinomycetota</taxon>
        <taxon>Acidimicrobiia</taxon>
        <taxon>Acidimicrobiales</taxon>
        <taxon>Iamiaceae</taxon>
        <taxon>Actinomarinicola</taxon>
    </lineage>
</organism>
<dbReference type="GO" id="GO:0016491">
    <property type="term" value="F:oxidoreductase activity"/>
    <property type="evidence" value="ECO:0007669"/>
    <property type="project" value="InterPro"/>
</dbReference>
<evidence type="ECO:0000313" key="3">
    <source>
        <dbReference type="EMBL" id="QGG93943.1"/>
    </source>
</evidence>
<accession>A0A5Q2RE89</accession>
<dbReference type="InterPro" id="IPR018713">
    <property type="entry name" value="MPAB/Lcp_cat_dom"/>
</dbReference>
<name>A0A5Q2RE89_9ACTN</name>
<evidence type="ECO:0000259" key="2">
    <source>
        <dbReference type="Pfam" id="PF09995"/>
    </source>
</evidence>
<dbReference type="RefSeq" id="WP_153758049.1">
    <property type="nucleotide sequence ID" value="NZ_CP045851.1"/>
</dbReference>
<evidence type="ECO:0000256" key="1">
    <source>
        <dbReference type="SAM" id="MobiDB-lite"/>
    </source>
</evidence>
<dbReference type="KEGG" id="atq:GH723_01830"/>
<evidence type="ECO:0000313" key="4">
    <source>
        <dbReference type="Proteomes" id="UP000334019"/>
    </source>
</evidence>
<protein>
    <submittedName>
        <fullName evidence="3">DUF2236 domain-containing protein</fullName>
    </submittedName>
</protein>
<dbReference type="AlphaFoldDB" id="A0A5Q2RE89"/>
<keyword evidence="4" id="KW-1185">Reference proteome</keyword>
<dbReference type="PANTHER" id="PTHR36151:SF3">
    <property type="entry name" value="ER-BOUND OXYGENASE MPAB_MPAB'_RUBBER OXYGENASE CATALYTIC DOMAIN-CONTAINING PROTEIN"/>
    <property type="match status" value="1"/>
</dbReference>
<sequence>MSTPLDEPLAEVQRRLAGAVRSMVSGSRRPPPPVARAASDDPGLFGPDSAAWRVHGDVAMFVGGLRALLLQTLHPLAMAGVAEHSDYKSDPWGRLHRTAEFIGVTTFGGTDEAEAVIRRVRRIHERVQGVAPDGRPYSATDPHLVAWVHVTEVDSFLRAKQRYGTDPLDAVAADRYVAEMAQVAERLGAEAVPRSVAEMRLWLRSVRPELSAGSQARDAVRFLLLPPVPLLARGPYGVIAAAAVGLLPAWARRMLWLPSPPLSDPLVVRPAAKVLLGGLDWALRADRPVHPG</sequence>
<gene>
    <name evidence="3" type="ORF">GH723_01830</name>
</gene>
<proteinExistence type="predicted"/>